<dbReference type="STRING" id="981085.W9SIC0"/>
<dbReference type="Pfam" id="PF08268">
    <property type="entry name" value="FBA_3"/>
    <property type="match status" value="1"/>
</dbReference>
<dbReference type="Proteomes" id="UP000030645">
    <property type="component" value="Unassembled WGS sequence"/>
</dbReference>
<evidence type="ECO:0000313" key="3">
    <source>
        <dbReference type="EMBL" id="EXC10109.1"/>
    </source>
</evidence>
<feature type="region of interest" description="Disordered" evidence="1">
    <location>
        <begin position="1"/>
        <end position="64"/>
    </location>
</feature>
<dbReference type="InterPro" id="IPR013187">
    <property type="entry name" value="F-box-assoc_dom_typ3"/>
</dbReference>
<reference evidence="4" key="1">
    <citation type="submission" date="2013-01" db="EMBL/GenBank/DDBJ databases">
        <title>Draft Genome Sequence of a Mulberry Tree, Morus notabilis C.K. Schneid.</title>
        <authorList>
            <person name="He N."/>
            <person name="Zhao S."/>
        </authorList>
    </citation>
    <scope>NUCLEOTIDE SEQUENCE</scope>
</reference>
<feature type="compositionally biased region" description="Basic and acidic residues" evidence="1">
    <location>
        <begin position="1"/>
        <end position="13"/>
    </location>
</feature>
<name>W9SIC0_9ROSA</name>
<dbReference type="InterPro" id="IPR017451">
    <property type="entry name" value="F-box-assoc_interact_dom"/>
</dbReference>
<accession>W9SIC0</accession>
<evidence type="ECO:0000313" key="4">
    <source>
        <dbReference type="Proteomes" id="UP000030645"/>
    </source>
</evidence>
<sequence>MVEVILDRKEKSAEGPSLSLATLPPPLYRDRRHSPPRRSSPPPPSPYKRLRMDDGRNGRGFEHGDTRDTKKILLCNPAIREFNLLQGSCFGSNFGTHIMTGFGYDAISNVYKVVRIVHLHCTDVGVPIGAEVCTLGRNNGDSWREIKMNIEIDSTSHTHSEVYDEGVFLLVSM</sequence>
<proteinExistence type="predicted"/>
<protein>
    <recommendedName>
        <fullName evidence="2">F-box associated beta-propeller type 3 domain-containing protein</fullName>
    </recommendedName>
</protein>
<gene>
    <name evidence="3" type="ORF">L484_007125</name>
</gene>
<keyword evidence="4" id="KW-1185">Reference proteome</keyword>
<dbReference type="AlphaFoldDB" id="W9SIC0"/>
<feature type="domain" description="F-box associated beta-propeller type 3" evidence="2">
    <location>
        <begin position="69"/>
        <end position="167"/>
    </location>
</feature>
<dbReference type="NCBIfam" id="TIGR01640">
    <property type="entry name" value="F_box_assoc_1"/>
    <property type="match status" value="1"/>
</dbReference>
<dbReference type="EMBL" id="KE345626">
    <property type="protein sequence ID" value="EXC10109.1"/>
    <property type="molecule type" value="Genomic_DNA"/>
</dbReference>
<organism evidence="3 4">
    <name type="scientific">Morus notabilis</name>
    <dbReference type="NCBI Taxonomy" id="981085"/>
    <lineage>
        <taxon>Eukaryota</taxon>
        <taxon>Viridiplantae</taxon>
        <taxon>Streptophyta</taxon>
        <taxon>Embryophyta</taxon>
        <taxon>Tracheophyta</taxon>
        <taxon>Spermatophyta</taxon>
        <taxon>Magnoliopsida</taxon>
        <taxon>eudicotyledons</taxon>
        <taxon>Gunneridae</taxon>
        <taxon>Pentapetalae</taxon>
        <taxon>rosids</taxon>
        <taxon>fabids</taxon>
        <taxon>Rosales</taxon>
        <taxon>Moraceae</taxon>
        <taxon>Moreae</taxon>
        <taxon>Morus</taxon>
    </lineage>
</organism>
<evidence type="ECO:0000259" key="2">
    <source>
        <dbReference type="Pfam" id="PF08268"/>
    </source>
</evidence>
<evidence type="ECO:0000256" key="1">
    <source>
        <dbReference type="SAM" id="MobiDB-lite"/>
    </source>
</evidence>
<feature type="compositionally biased region" description="Basic and acidic residues" evidence="1">
    <location>
        <begin position="50"/>
        <end position="64"/>
    </location>
</feature>